<sequence>MPSFLFVSDGVTLRFHVKKQSLLARAFYRIIRSVMSSLSSDHLLFEQIRQKDPATLSELNNRYSHLVFGVALKILNDE</sequence>
<comment type="caution">
    <text evidence="1">The sequence shown here is derived from an EMBL/GenBank/DDBJ whole genome shotgun (WGS) entry which is preliminary data.</text>
</comment>
<name>A0A3D1JE17_9CHLR</name>
<dbReference type="Proteomes" id="UP000264141">
    <property type="component" value="Unassembled WGS sequence"/>
</dbReference>
<gene>
    <name evidence="1" type="ORF">DEQ80_02670</name>
</gene>
<protein>
    <submittedName>
        <fullName evidence="1">Uncharacterized protein</fullName>
    </submittedName>
</protein>
<evidence type="ECO:0000313" key="2">
    <source>
        <dbReference type="Proteomes" id="UP000264141"/>
    </source>
</evidence>
<proteinExistence type="predicted"/>
<organism evidence="1 2">
    <name type="scientific">Anaerolinea thermolimosa</name>
    <dbReference type="NCBI Taxonomy" id="229919"/>
    <lineage>
        <taxon>Bacteria</taxon>
        <taxon>Bacillati</taxon>
        <taxon>Chloroflexota</taxon>
        <taxon>Anaerolineae</taxon>
        <taxon>Anaerolineales</taxon>
        <taxon>Anaerolineaceae</taxon>
        <taxon>Anaerolinea</taxon>
    </lineage>
</organism>
<reference evidence="1 2" key="1">
    <citation type="journal article" date="2018" name="Nat. Biotechnol.">
        <title>A standardized bacterial taxonomy based on genome phylogeny substantially revises the tree of life.</title>
        <authorList>
            <person name="Parks D.H."/>
            <person name="Chuvochina M."/>
            <person name="Waite D.W."/>
            <person name="Rinke C."/>
            <person name="Skarshewski A."/>
            <person name="Chaumeil P.A."/>
            <person name="Hugenholtz P."/>
        </authorList>
    </citation>
    <scope>NUCLEOTIDE SEQUENCE [LARGE SCALE GENOMIC DNA]</scope>
    <source>
        <strain evidence="1">UBA8781</strain>
    </source>
</reference>
<evidence type="ECO:0000313" key="1">
    <source>
        <dbReference type="EMBL" id="HCE16743.1"/>
    </source>
</evidence>
<dbReference type="OrthoDB" id="1116873at2"/>
<accession>A0A3D1JE17</accession>
<dbReference type="AlphaFoldDB" id="A0A3D1JE17"/>
<dbReference type="EMBL" id="DPBP01000010">
    <property type="protein sequence ID" value="HCE16743.1"/>
    <property type="molecule type" value="Genomic_DNA"/>
</dbReference>